<dbReference type="InterPro" id="IPR023214">
    <property type="entry name" value="HAD_sf"/>
</dbReference>
<accession>A0A0S1SK51</accession>
<dbReference type="EMBL" id="CP013065">
    <property type="protein sequence ID" value="ALM13075.1"/>
    <property type="molecule type" value="Genomic_DNA"/>
</dbReference>
<organism evidence="1 2">
    <name type="scientific">Candidatus Peribacter riflensis</name>
    <dbReference type="NCBI Taxonomy" id="1735162"/>
    <lineage>
        <taxon>Bacteria</taxon>
        <taxon>Candidatus Peregrinibacteriota</taxon>
        <taxon>Candidatus Peribacteria</taxon>
        <taxon>Candidatus Peribacterales</taxon>
        <taxon>Candidatus Peribacteraceae</taxon>
        <taxon>Candidatus Peribacter</taxon>
    </lineage>
</organism>
<dbReference type="KEGG" id="prf:PeribacterA2_0378"/>
<gene>
    <name evidence="1" type="ORF">PeribacterD1_0378</name>
</gene>
<evidence type="ECO:0000313" key="2">
    <source>
        <dbReference type="Proteomes" id="UP000069135"/>
    </source>
</evidence>
<accession>A0A0S1SUQ6</accession>
<accession>A0A0S1SH35</accession>
<reference evidence="1 2" key="2">
    <citation type="journal article" date="2016" name="PeerJ">
        <title>Analysis of five complete genome sequences for members of the class Peribacteria in the recently recognized Peregrinibacteria bacterial phylum.</title>
        <authorList>
            <person name="Anantharaman K."/>
            <person name="Brown C.T."/>
            <person name="Burstein D."/>
            <person name="Castelle C.J."/>
            <person name="Probst A.J."/>
            <person name="Thomas B.C."/>
            <person name="Williams K.H."/>
            <person name="Banfield J.F."/>
        </authorList>
    </citation>
    <scope>NUCLEOTIDE SEQUENCE [LARGE SCALE GENOMIC DNA]</scope>
    <source>
        <strain evidence="1">RIFOXYD1_FULL_PER-ii_59_16</strain>
    </source>
</reference>
<dbReference type="AlphaFoldDB" id="A0A0S1SK51"/>
<dbReference type="Pfam" id="PF00702">
    <property type="entry name" value="Hydrolase"/>
    <property type="match status" value="1"/>
</dbReference>
<proteinExistence type="predicted"/>
<name>A0A0S1SK51_9BACT</name>
<reference evidence="2" key="1">
    <citation type="submission" date="2015-10" db="EMBL/GenBank/DDBJ databases">
        <title>Analysis of five complete genome sequences for members of the class Peribacteria in the recently recognized Peregrinibacteria bacterial phylum.</title>
        <authorList>
            <person name="Anantharaman K."/>
            <person name="Brown C.T."/>
            <person name="Burstein D."/>
            <person name="Castelle C.J."/>
            <person name="Probst A.J."/>
            <person name="Thomas B.C."/>
            <person name="Williams K.H."/>
            <person name="Banfield J.F."/>
        </authorList>
    </citation>
    <scope>NUCLEOTIDE SEQUENCE [LARGE SCALE GENOMIC DNA]</scope>
</reference>
<dbReference type="SUPFAM" id="SSF56784">
    <property type="entry name" value="HAD-like"/>
    <property type="match status" value="1"/>
</dbReference>
<accession>A0A0S1ST16</accession>
<sequence length="152" mass="16575">MHFTIPGQDPFTIETLILDLNGTLAIDGILVPGVAERIEALREQLHIILFTGDTQGNAHAIARELTIEVRVTPDASAKAEEAKKLHPETAATIGNGRIDLELFKTVRLKICVLQAEGAHRLTLLESDVVVPSVNDALDLFLKPKRLVATLRS</sequence>
<evidence type="ECO:0000313" key="1">
    <source>
        <dbReference type="EMBL" id="ALM13075.1"/>
    </source>
</evidence>
<dbReference type="InterPro" id="IPR036412">
    <property type="entry name" value="HAD-like_sf"/>
</dbReference>
<accession>A0A0S1SQ73</accession>
<protein>
    <submittedName>
        <fullName evidence="1">Haloacid dehalogenase</fullName>
    </submittedName>
</protein>
<dbReference type="Proteomes" id="UP000069135">
    <property type="component" value="Chromosome"/>
</dbReference>
<dbReference type="Gene3D" id="3.40.50.1000">
    <property type="entry name" value="HAD superfamily/HAD-like"/>
    <property type="match status" value="1"/>
</dbReference>